<evidence type="ECO:0000259" key="1">
    <source>
        <dbReference type="Pfam" id="PF19493"/>
    </source>
</evidence>
<reference evidence="2 3" key="1">
    <citation type="submission" date="2019-01" db="EMBL/GenBank/DDBJ databases">
        <title>Coherence of Microcystis species and biogeography revealed through population genomics.</title>
        <authorList>
            <person name="Perez-Carrascal O.M."/>
            <person name="Terrat Y."/>
            <person name="Giani A."/>
            <person name="Fortin N."/>
            <person name="Tromas N."/>
            <person name="Shapiro B.J."/>
        </authorList>
    </citation>
    <scope>NUCLEOTIDE SEQUENCE [LARGE SCALE GENOMIC DNA]</scope>
    <source>
        <strain evidence="2">Ma_SC_T_19800800_S464</strain>
    </source>
</reference>
<dbReference type="InterPro" id="IPR045794">
    <property type="entry name" value="Trypco1"/>
</dbReference>
<accession>A0A552DLR0</accession>
<protein>
    <recommendedName>
        <fullName evidence="1">Trypsin-co-occurring domain-containing protein</fullName>
    </recommendedName>
</protein>
<sequence>MTQKLIELNVGQEGTILVAVDVPEQTINPLAKTGDIVIDKVGEKFDDIKYTIINGCRPLTEAFEALYREGKAKNAEVEFGLSFTGKGNIYVVETSAQASLKVKITWDLHKIYGSTT</sequence>
<dbReference type="Proteomes" id="UP000319313">
    <property type="component" value="Unassembled WGS sequence"/>
</dbReference>
<dbReference type="AlphaFoldDB" id="A0A552DLR0"/>
<proteinExistence type="predicted"/>
<evidence type="ECO:0000313" key="2">
    <source>
        <dbReference type="EMBL" id="TRU23151.1"/>
    </source>
</evidence>
<dbReference type="Pfam" id="PF19493">
    <property type="entry name" value="Trypco1"/>
    <property type="match status" value="1"/>
</dbReference>
<organism evidence="2 3">
    <name type="scientific">Microcystis aeruginosa Ma_SC_T_19800800_S464</name>
    <dbReference type="NCBI Taxonomy" id="2486257"/>
    <lineage>
        <taxon>Bacteria</taxon>
        <taxon>Bacillati</taxon>
        <taxon>Cyanobacteriota</taxon>
        <taxon>Cyanophyceae</taxon>
        <taxon>Oscillatoriophycideae</taxon>
        <taxon>Chroococcales</taxon>
        <taxon>Microcystaceae</taxon>
        <taxon>Microcystis</taxon>
    </lineage>
</organism>
<feature type="domain" description="Trypsin-co-occurring" evidence="1">
    <location>
        <begin position="11"/>
        <end position="107"/>
    </location>
</feature>
<dbReference type="EMBL" id="SFBL01000156">
    <property type="protein sequence ID" value="TRU23151.1"/>
    <property type="molecule type" value="Genomic_DNA"/>
</dbReference>
<gene>
    <name evidence="2" type="ORF">EWV81_16775</name>
</gene>
<comment type="caution">
    <text evidence="2">The sequence shown here is derived from an EMBL/GenBank/DDBJ whole genome shotgun (WGS) entry which is preliminary data.</text>
</comment>
<dbReference type="NCBIfam" id="NF041216">
    <property type="entry name" value="CU044_2847_fam"/>
    <property type="match status" value="1"/>
</dbReference>
<evidence type="ECO:0000313" key="3">
    <source>
        <dbReference type="Proteomes" id="UP000319313"/>
    </source>
</evidence>
<name>A0A552DLR0_MICAE</name>